<name>A0A1Q2CNX8_9ACTN</name>
<dbReference type="Proteomes" id="UP000188145">
    <property type="component" value="Chromosome"/>
</dbReference>
<dbReference type="AlphaFoldDB" id="A0A1Q2CNX8"/>
<gene>
    <name evidence="2" type="ORF">BW730_10200</name>
</gene>
<organism evidence="2 3">
    <name type="scientific">Tessaracoccus aquimaris</name>
    <dbReference type="NCBI Taxonomy" id="1332264"/>
    <lineage>
        <taxon>Bacteria</taxon>
        <taxon>Bacillati</taxon>
        <taxon>Actinomycetota</taxon>
        <taxon>Actinomycetes</taxon>
        <taxon>Propionibacteriales</taxon>
        <taxon>Propionibacteriaceae</taxon>
        <taxon>Tessaracoccus</taxon>
    </lineage>
</organism>
<feature type="transmembrane region" description="Helical" evidence="1">
    <location>
        <begin position="47"/>
        <end position="68"/>
    </location>
</feature>
<keyword evidence="1" id="KW-1133">Transmembrane helix</keyword>
<keyword evidence="1" id="KW-0812">Transmembrane</keyword>
<evidence type="ECO:0000313" key="3">
    <source>
        <dbReference type="Proteomes" id="UP000188145"/>
    </source>
</evidence>
<dbReference type="STRING" id="1332264.BW730_10200"/>
<dbReference type="OrthoDB" id="3731731at2"/>
<dbReference type="RefSeq" id="WP_077686145.1">
    <property type="nucleotide sequence ID" value="NZ_CP019606.1"/>
</dbReference>
<evidence type="ECO:0000256" key="1">
    <source>
        <dbReference type="SAM" id="Phobius"/>
    </source>
</evidence>
<keyword evidence="1" id="KW-0472">Membrane</keyword>
<dbReference type="EMBL" id="CP019606">
    <property type="protein sequence ID" value="AQP47809.1"/>
    <property type="molecule type" value="Genomic_DNA"/>
</dbReference>
<feature type="transmembrane region" description="Helical" evidence="1">
    <location>
        <begin position="88"/>
        <end position="115"/>
    </location>
</feature>
<sequence length="125" mass="13243">MTEQHPDVAEVAGPSSEIRWFGLVLLVGHLGLLAIGAVALWRIAGGWWVGAVAAAVFVAAYAAVWRFWLAPGSTRRLGYKERLTVNVVAGPAVIVLGSLSGLWLPALLATSVILLSDALNQRRSS</sequence>
<evidence type="ECO:0000313" key="2">
    <source>
        <dbReference type="EMBL" id="AQP47809.1"/>
    </source>
</evidence>
<dbReference type="KEGG" id="tes:BW730_10200"/>
<accession>A0A1Q2CNX8</accession>
<keyword evidence="3" id="KW-1185">Reference proteome</keyword>
<proteinExistence type="predicted"/>
<reference evidence="3" key="1">
    <citation type="submission" date="2017-02" db="EMBL/GenBank/DDBJ databases">
        <title>Tessaracoccus aquaemaris sp. nov., isolated from the intestine of a Korean rockfish, Sebastes schlegelii, in a marine aquaculture pond.</title>
        <authorList>
            <person name="Tak E.J."/>
            <person name="Bae J.-W."/>
        </authorList>
    </citation>
    <scope>NUCLEOTIDE SEQUENCE [LARGE SCALE GENOMIC DNA]</scope>
    <source>
        <strain evidence="3">NSG39</strain>
    </source>
</reference>
<protein>
    <submittedName>
        <fullName evidence="2">Uncharacterized protein</fullName>
    </submittedName>
</protein>
<feature type="transmembrane region" description="Helical" evidence="1">
    <location>
        <begin position="20"/>
        <end position="40"/>
    </location>
</feature>